<dbReference type="InterPro" id="IPR029063">
    <property type="entry name" value="SAM-dependent_MTases_sf"/>
</dbReference>
<feature type="binding site" evidence="6">
    <location>
        <position position="134"/>
    </location>
    <ligand>
        <name>S-adenosyl-L-methionine</name>
        <dbReference type="ChEBI" id="CHEBI:59789"/>
    </ligand>
</feature>
<dbReference type="Proteomes" id="UP000242792">
    <property type="component" value="Chromosome"/>
</dbReference>
<feature type="binding site" evidence="6">
    <location>
        <begin position="234"/>
        <end position="235"/>
    </location>
    <ligand>
        <name>S-adenosyl-L-methionine</name>
        <dbReference type="ChEBI" id="CHEBI:59789"/>
    </ligand>
</feature>
<evidence type="ECO:0000256" key="6">
    <source>
        <dbReference type="PIRSR" id="PIRSR000410-1"/>
    </source>
</evidence>
<accession>A0A1V3TSD6</accession>
<keyword evidence="3 5" id="KW-0808">Transferase</keyword>
<feature type="binding site" evidence="6">
    <location>
        <position position="101"/>
    </location>
    <ligand>
        <name>S-adenosyl-L-methionine</name>
        <dbReference type="ChEBI" id="CHEBI:59789"/>
    </ligand>
</feature>
<evidence type="ECO:0000313" key="9">
    <source>
        <dbReference type="EMBL" id="KUF42493.1"/>
    </source>
</evidence>
<keyword evidence="2 5" id="KW-0489">Methyltransferase</keyword>
<evidence type="ECO:0000313" key="8">
    <source>
        <dbReference type="EMBL" id="AQZ97573.1"/>
    </source>
</evidence>
<feature type="binding site" evidence="6">
    <location>
        <position position="158"/>
    </location>
    <ligand>
        <name>S-adenosyl-L-methionine</name>
        <dbReference type="ChEBI" id="CHEBI:59789"/>
    </ligand>
</feature>
<dbReference type="PANTHER" id="PTHR24422:SF19">
    <property type="entry name" value="CHEMOTAXIS PROTEIN METHYLTRANSFERASE"/>
    <property type="match status" value="1"/>
</dbReference>
<dbReference type="Pfam" id="PF01739">
    <property type="entry name" value="CheR"/>
    <property type="match status" value="1"/>
</dbReference>
<dbReference type="GO" id="GO:0008983">
    <property type="term" value="F:protein-glutamate O-methyltransferase activity"/>
    <property type="evidence" value="ECO:0007669"/>
    <property type="project" value="UniProtKB-EC"/>
</dbReference>
<name>A0A0W7Z4W0_9BURK</name>
<dbReference type="RefSeq" id="WP_054065959.1">
    <property type="nucleotide sequence ID" value="NZ_CATYED010000005.1"/>
</dbReference>
<comment type="function">
    <text evidence="5">Methylation of the membrane-bound methyl-accepting chemotaxis proteins (MCP) to form gamma-glutamyl methyl ester residues in MCP.</text>
</comment>
<dbReference type="InterPro" id="IPR026024">
    <property type="entry name" value="Chemotaxis_MeTrfase_CheR"/>
</dbReference>
<dbReference type="EC" id="2.1.1.80" evidence="5"/>
<evidence type="ECO:0000259" key="7">
    <source>
        <dbReference type="PROSITE" id="PS50123"/>
    </source>
</evidence>
<feature type="binding site" evidence="6">
    <location>
        <position position="97"/>
    </location>
    <ligand>
        <name>S-adenosyl-L-methionine</name>
        <dbReference type="ChEBI" id="CHEBI:59789"/>
    </ligand>
</feature>
<accession>A0A0W7Z4W0</accession>
<dbReference type="PIRSF" id="PIRSF000410">
    <property type="entry name" value="CheR"/>
    <property type="match status" value="1"/>
</dbReference>
<dbReference type="GO" id="GO:0032259">
    <property type="term" value="P:methylation"/>
    <property type="evidence" value="ECO:0007669"/>
    <property type="project" value="UniProtKB-KW"/>
</dbReference>
<evidence type="ECO:0000256" key="5">
    <source>
        <dbReference type="PIRNR" id="PIRNR000410"/>
    </source>
</evidence>
<evidence type="ECO:0000313" key="10">
    <source>
        <dbReference type="Proteomes" id="UP000053300"/>
    </source>
</evidence>
<dbReference type="AlphaFoldDB" id="A0A0W7Z4W0"/>
<dbReference type="CDD" id="cd02440">
    <property type="entry name" value="AdoMet_MTases"/>
    <property type="match status" value="1"/>
</dbReference>
<dbReference type="PANTHER" id="PTHR24422">
    <property type="entry name" value="CHEMOTAXIS PROTEIN METHYLTRANSFERASE"/>
    <property type="match status" value="1"/>
</dbReference>
<dbReference type="SUPFAM" id="SSF53335">
    <property type="entry name" value="S-adenosyl-L-methionine-dependent methyltransferases"/>
    <property type="match status" value="1"/>
</dbReference>
<evidence type="ECO:0000256" key="1">
    <source>
        <dbReference type="ARBA" id="ARBA00001541"/>
    </source>
</evidence>
<evidence type="ECO:0000256" key="4">
    <source>
        <dbReference type="ARBA" id="ARBA00022691"/>
    </source>
</evidence>
<comment type="catalytic activity">
    <reaction evidence="1 5">
        <text>L-glutamyl-[protein] + S-adenosyl-L-methionine = [protein]-L-glutamate 5-O-methyl ester + S-adenosyl-L-homocysteine</text>
        <dbReference type="Rhea" id="RHEA:24452"/>
        <dbReference type="Rhea" id="RHEA-COMP:10208"/>
        <dbReference type="Rhea" id="RHEA-COMP:10311"/>
        <dbReference type="ChEBI" id="CHEBI:29973"/>
        <dbReference type="ChEBI" id="CHEBI:57856"/>
        <dbReference type="ChEBI" id="CHEBI:59789"/>
        <dbReference type="ChEBI" id="CHEBI:82795"/>
        <dbReference type="EC" id="2.1.1.80"/>
    </reaction>
</comment>
<dbReference type="Pfam" id="PF03705">
    <property type="entry name" value="CheR_N"/>
    <property type="match status" value="1"/>
</dbReference>
<protein>
    <recommendedName>
        <fullName evidence="5">Chemotaxis protein methyltransferase</fullName>
        <ecNumber evidence="5">2.1.1.80</ecNumber>
    </recommendedName>
</protein>
<reference evidence="9 10" key="1">
    <citation type="submission" date="2015-12" db="EMBL/GenBank/DDBJ databases">
        <title>Complete genome sequence of a multi-drug resistant strain Acidovorax sp. 12322-1.</title>
        <authorList>
            <person name="Ming D."/>
            <person name="Wang M."/>
            <person name="Hu S."/>
            <person name="Zhou Y."/>
            <person name="Jiang T."/>
        </authorList>
    </citation>
    <scope>NUCLEOTIDE SEQUENCE [LARGE SCALE GENOMIC DNA]</scope>
    <source>
        <strain evidence="9 10">12322-1</strain>
    </source>
</reference>
<dbReference type="InterPro" id="IPR022642">
    <property type="entry name" value="CheR_C"/>
</dbReference>
<proteinExistence type="predicted"/>
<organism evidence="9 10">
    <name type="scientific">Comamonas kerstersii</name>
    <dbReference type="NCBI Taxonomy" id="225992"/>
    <lineage>
        <taxon>Bacteria</taxon>
        <taxon>Pseudomonadati</taxon>
        <taxon>Pseudomonadota</taxon>
        <taxon>Betaproteobacteria</taxon>
        <taxon>Burkholderiales</taxon>
        <taxon>Comamonadaceae</taxon>
        <taxon>Comamonas</taxon>
    </lineage>
</organism>
<dbReference type="InterPro" id="IPR050903">
    <property type="entry name" value="Bact_Chemotaxis_MeTrfase"/>
</dbReference>
<dbReference type="OrthoDB" id="9816309at2"/>
<dbReference type="InterPro" id="IPR000780">
    <property type="entry name" value="CheR_MeTrfase"/>
</dbReference>
<dbReference type="SUPFAM" id="SSF47757">
    <property type="entry name" value="Chemotaxis receptor methyltransferase CheR, N-terminal domain"/>
    <property type="match status" value="1"/>
</dbReference>
<dbReference type="Gene3D" id="3.40.50.150">
    <property type="entry name" value="Vaccinia Virus protein VP39"/>
    <property type="match status" value="1"/>
</dbReference>
<gene>
    <name evidence="9" type="ORF">AS359_12455</name>
    <name evidence="8" type="ORF">B5M06_04145</name>
</gene>
<keyword evidence="4 5" id="KW-0949">S-adenosyl-L-methionine</keyword>
<dbReference type="GeneID" id="83038507"/>
<dbReference type="Proteomes" id="UP000053300">
    <property type="component" value="Unassembled WGS sequence"/>
</dbReference>
<evidence type="ECO:0000313" key="11">
    <source>
        <dbReference type="Proteomes" id="UP000242792"/>
    </source>
</evidence>
<feature type="binding site" evidence="6">
    <location>
        <begin position="216"/>
        <end position="217"/>
    </location>
    <ligand>
        <name>S-adenosyl-L-methionine</name>
        <dbReference type="ChEBI" id="CHEBI:59789"/>
    </ligand>
</feature>
<sequence>MRSTGQLSASVQVSAPVAQGREFAWTSADFSRVQALIYKHAGISLHDGKHAMVYSRLSRRLRETGHDSFDAYLTWLEKEGNAREWQEFVNALTTNLTSFFREEHHFQILAQHLKSKPASTSWRVWCNAASTGEEPYSIVMTAQEALGAGAHFKLIASDIDSNVLNTASNGIYRMENVKSLSQERLHRFFMRGKASNAGMVRVKPELRRMIEFMQVNLIRDDWPFKEPFDIVFCRNVMIYFDAPTQRKVLERIHRVMKPGGMLFVGHAENFSESRDLFVLRGKTVYERI</sequence>
<dbReference type="Gene3D" id="1.10.155.10">
    <property type="entry name" value="Chemotaxis receptor methyltransferase CheR, N-terminal domain"/>
    <property type="match status" value="1"/>
</dbReference>
<reference evidence="8 11" key="2">
    <citation type="submission" date="2017-03" db="EMBL/GenBank/DDBJ databases">
        <title>Rapid Whole Genome Sequencing of Comamonas kerstersii Causing Continuous ambulatory Peritoneal Dialysis-Associated Peritonitis.</title>
        <authorList>
            <person name="Zheng B."/>
        </authorList>
    </citation>
    <scope>NUCLEOTIDE SEQUENCE [LARGE SCALE GENOMIC DNA]</scope>
    <source>
        <strain evidence="8 11">8943</strain>
    </source>
</reference>
<accession>A0A1V0BC93</accession>
<dbReference type="EMBL" id="CP020121">
    <property type="protein sequence ID" value="AQZ97573.1"/>
    <property type="molecule type" value="Genomic_DNA"/>
</dbReference>
<dbReference type="PRINTS" id="PR00996">
    <property type="entry name" value="CHERMTFRASE"/>
</dbReference>
<feature type="binding site" evidence="6">
    <location>
        <position position="95"/>
    </location>
    <ligand>
        <name>S-adenosyl-L-methionine</name>
        <dbReference type="ChEBI" id="CHEBI:59789"/>
    </ligand>
</feature>
<feature type="domain" description="CheR-type methyltransferase" evidence="7">
    <location>
        <begin position="18"/>
        <end position="288"/>
    </location>
</feature>
<evidence type="ECO:0000256" key="3">
    <source>
        <dbReference type="ARBA" id="ARBA00022679"/>
    </source>
</evidence>
<keyword evidence="10" id="KW-1185">Reference proteome</keyword>
<dbReference type="STRING" id="225992.B5M06_04145"/>
<dbReference type="KEGG" id="cke:B5M06_04145"/>
<dbReference type="SMART" id="SM00138">
    <property type="entry name" value="MeTrc"/>
    <property type="match status" value="1"/>
</dbReference>
<dbReference type="PROSITE" id="PS50123">
    <property type="entry name" value="CHER"/>
    <property type="match status" value="1"/>
</dbReference>
<dbReference type="InterPro" id="IPR036804">
    <property type="entry name" value="CheR_N_sf"/>
</dbReference>
<dbReference type="InterPro" id="IPR022641">
    <property type="entry name" value="CheR_N"/>
</dbReference>
<dbReference type="EMBL" id="LPXH01000014">
    <property type="protein sequence ID" value="KUF42493.1"/>
    <property type="molecule type" value="Genomic_DNA"/>
</dbReference>
<evidence type="ECO:0000256" key="2">
    <source>
        <dbReference type="ARBA" id="ARBA00022603"/>
    </source>
</evidence>